<dbReference type="Proteomes" id="UP000619033">
    <property type="component" value="Unassembled WGS sequence"/>
</dbReference>
<dbReference type="RefSeq" id="WP_202661314.1">
    <property type="nucleotide sequence ID" value="NZ_JAESVP010000005.1"/>
</dbReference>
<keyword evidence="1" id="KW-0812">Transmembrane</keyword>
<sequence length="186" mass="20639">MKAESWQHYFRPDERLLWQGAPVAGFHQRSKSLFLMIFGLPFLVIGIAVFIFGVHRLSVAQTTSDAGLAVFFAAFGLPFGGVGGFLVFGPWIEARTAARHVRYALSTRAAYVSRSAFGRKLSVYPILPATALELEKGKRADSLWFHARLERDSDGDLGTVRAGFENIADAENVYHLIRALQDNPQP</sequence>
<evidence type="ECO:0000256" key="1">
    <source>
        <dbReference type="SAM" id="Phobius"/>
    </source>
</evidence>
<organism evidence="2 3">
    <name type="scientific">Fuscibacter oryzae</name>
    <dbReference type="NCBI Taxonomy" id="2803939"/>
    <lineage>
        <taxon>Bacteria</taxon>
        <taxon>Pseudomonadati</taxon>
        <taxon>Pseudomonadota</taxon>
        <taxon>Alphaproteobacteria</taxon>
        <taxon>Rhodobacterales</taxon>
        <taxon>Paracoccaceae</taxon>
        <taxon>Fuscibacter</taxon>
    </lineage>
</organism>
<keyword evidence="3" id="KW-1185">Reference proteome</keyword>
<name>A0A8J7MQY5_9RHOB</name>
<feature type="transmembrane region" description="Helical" evidence="1">
    <location>
        <begin position="66"/>
        <end position="92"/>
    </location>
</feature>
<feature type="transmembrane region" description="Helical" evidence="1">
    <location>
        <begin position="33"/>
        <end position="54"/>
    </location>
</feature>
<keyword evidence="1" id="KW-1133">Transmembrane helix</keyword>
<dbReference type="EMBL" id="JAESVP010000005">
    <property type="protein sequence ID" value="MBL4928872.1"/>
    <property type="molecule type" value="Genomic_DNA"/>
</dbReference>
<accession>A0A8J7MQY5</accession>
<keyword evidence="1" id="KW-0472">Membrane</keyword>
<proteinExistence type="predicted"/>
<protein>
    <submittedName>
        <fullName evidence="2">Uncharacterized protein</fullName>
    </submittedName>
</protein>
<dbReference type="AlphaFoldDB" id="A0A8J7MQY5"/>
<evidence type="ECO:0000313" key="3">
    <source>
        <dbReference type="Proteomes" id="UP000619033"/>
    </source>
</evidence>
<evidence type="ECO:0000313" key="2">
    <source>
        <dbReference type="EMBL" id="MBL4928872.1"/>
    </source>
</evidence>
<gene>
    <name evidence="2" type="ORF">JI744_12215</name>
</gene>
<reference evidence="2" key="1">
    <citation type="submission" date="2021-01" db="EMBL/GenBank/DDBJ databases">
        <title>Genome seq and assembly of Tabrizicola sp. KVB23.</title>
        <authorList>
            <person name="Chhetri G."/>
        </authorList>
    </citation>
    <scope>NUCLEOTIDE SEQUENCE</scope>
    <source>
        <strain evidence="2">KVB23</strain>
    </source>
</reference>
<comment type="caution">
    <text evidence="2">The sequence shown here is derived from an EMBL/GenBank/DDBJ whole genome shotgun (WGS) entry which is preliminary data.</text>
</comment>